<keyword evidence="1" id="KW-0812">Transmembrane</keyword>
<dbReference type="InterPro" id="IPR021326">
    <property type="entry name" value="DUF2931"/>
</dbReference>
<dbReference type="Proteomes" id="UP000278792">
    <property type="component" value="Unassembled WGS sequence"/>
</dbReference>
<organism evidence="2 3">
    <name type="scientific">Vibrio ponticus</name>
    <dbReference type="NCBI Taxonomy" id="265668"/>
    <lineage>
        <taxon>Bacteria</taxon>
        <taxon>Pseudomonadati</taxon>
        <taxon>Pseudomonadota</taxon>
        <taxon>Gammaproteobacteria</taxon>
        <taxon>Vibrionales</taxon>
        <taxon>Vibrionaceae</taxon>
        <taxon>Vibrio</taxon>
    </lineage>
</organism>
<dbReference type="EMBL" id="RKIK01000186">
    <property type="protein sequence ID" value="ROV56309.1"/>
    <property type="molecule type" value="Genomic_DNA"/>
</dbReference>
<evidence type="ECO:0000313" key="3">
    <source>
        <dbReference type="Proteomes" id="UP000278792"/>
    </source>
</evidence>
<name>A0A3N3DP98_9VIBR</name>
<protein>
    <submittedName>
        <fullName evidence="2">DUF2931 family protein</fullName>
    </submittedName>
</protein>
<reference evidence="2 3" key="1">
    <citation type="submission" date="2018-11" db="EMBL/GenBank/DDBJ databases">
        <title>Vibrio ponticus strain CAIM 1751 pathogenic for the snapper Lutjanus guttatus.</title>
        <authorList>
            <person name="Soto-Rodriguez S."/>
            <person name="Lozano-Olvera R."/>
            <person name="Gomez-Gil B."/>
        </authorList>
    </citation>
    <scope>NUCLEOTIDE SEQUENCE [LARGE SCALE GENOMIC DNA]</scope>
    <source>
        <strain evidence="2 3">CAIM 1751</strain>
    </source>
</reference>
<keyword evidence="1" id="KW-0472">Membrane</keyword>
<dbReference type="Pfam" id="PF11153">
    <property type="entry name" value="DUF2931"/>
    <property type="match status" value="1"/>
</dbReference>
<accession>A0A3N3DP98</accession>
<feature type="transmembrane region" description="Helical" evidence="1">
    <location>
        <begin position="6"/>
        <end position="25"/>
    </location>
</feature>
<sequence length="255" mass="30029">MCGDLVKKNIFLVIILLVFLSTIYFNQPNKVREDYLQDEKFKPWRLGVAISHNFPARVEQAYGVNYREDWTSIMLPYGQLFDPLRFSLQSMKDRSYSGYTGDELLLHPIINLERAQRGPRYRALPDTLYIYWRVKNSYINYVTVVEITEKVKFAITRKYTHPGPRFKGERCYQTRFLVGLLPDGRAKLWLRGCGIYTYIGTYNPSKSAPEPFAEKAKNKPVPWDKVNKVWYDKKFDKMQTLDDVIKELAKERAVQ</sequence>
<gene>
    <name evidence="2" type="ORF">EGH82_23540</name>
</gene>
<evidence type="ECO:0000313" key="2">
    <source>
        <dbReference type="EMBL" id="ROV56309.1"/>
    </source>
</evidence>
<dbReference type="AlphaFoldDB" id="A0A3N3DP98"/>
<proteinExistence type="predicted"/>
<keyword evidence="1" id="KW-1133">Transmembrane helix</keyword>
<comment type="caution">
    <text evidence="2">The sequence shown here is derived from an EMBL/GenBank/DDBJ whole genome shotgun (WGS) entry which is preliminary data.</text>
</comment>
<evidence type="ECO:0000256" key="1">
    <source>
        <dbReference type="SAM" id="Phobius"/>
    </source>
</evidence>